<dbReference type="EC" id="2.3.2.27" evidence="2"/>
<evidence type="ECO:0000256" key="6">
    <source>
        <dbReference type="PROSITE-ProRule" id="PRU00175"/>
    </source>
</evidence>
<dbReference type="Proteomes" id="UP000812966">
    <property type="component" value="Unassembled WGS sequence"/>
</dbReference>
<keyword evidence="11" id="KW-1185">Reference proteome</keyword>
<feature type="compositionally biased region" description="Polar residues" evidence="8">
    <location>
        <begin position="891"/>
        <end position="901"/>
    </location>
</feature>
<feature type="domain" description="RING-type" evidence="9">
    <location>
        <begin position="183"/>
        <end position="223"/>
    </location>
</feature>
<organism evidence="10 11">
    <name type="scientific">Filobasidium floriforme</name>
    <dbReference type="NCBI Taxonomy" id="5210"/>
    <lineage>
        <taxon>Eukaryota</taxon>
        <taxon>Fungi</taxon>
        <taxon>Dikarya</taxon>
        <taxon>Basidiomycota</taxon>
        <taxon>Agaricomycotina</taxon>
        <taxon>Tremellomycetes</taxon>
        <taxon>Filobasidiales</taxon>
        <taxon>Filobasidiaceae</taxon>
        <taxon>Filobasidium</taxon>
    </lineage>
</organism>
<evidence type="ECO:0000256" key="5">
    <source>
        <dbReference type="ARBA" id="ARBA00023163"/>
    </source>
</evidence>
<feature type="compositionally biased region" description="Acidic residues" evidence="8">
    <location>
        <begin position="447"/>
        <end position="459"/>
    </location>
</feature>
<dbReference type="PANTHER" id="PTHR46077:SF1">
    <property type="entry name" value="TOP1 BINDING ARGININE_SERINE RICH PROTEIN, E3 UBIQUITIN LIGASE"/>
    <property type="match status" value="1"/>
</dbReference>
<proteinExistence type="predicted"/>
<keyword evidence="7" id="KW-0175">Coiled coil</keyword>
<dbReference type="AlphaFoldDB" id="A0A8K0JIF7"/>
<feature type="region of interest" description="Disordered" evidence="8">
    <location>
        <begin position="505"/>
        <end position="564"/>
    </location>
</feature>
<dbReference type="Gene3D" id="3.30.40.10">
    <property type="entry name" value="Zinc/RING finger domain, C3HC4 (zinc finger)"/>
    <property type="match status" value="1"/>
</dbReference>
<gene>
    <name evidence="10" type="ORF">FFLO_04863</name>
</gene>
<comment type="catalytic activity">
    <reaction evidence="1">
        <text>S-ubiquitinyl-[E2 ubiquitin-conjugating enzyme]-L-cysteine + [acceptor protein]-L-lysine = [E2 ubiquitin-conjugating enzyme]-L-cysteine + N(6)-ubiquitinyl-[acceptor protein]-L-lysine.</text>
        <dbReference type="EC" id="2.3.2.27"/>
    </reaction>
</comment>
<feature type="region of interest" description="Disordered" evidence="8">
    <location>
        <begin position="604"/>
        <end position="628"/>
    </location>
</feature>
<dbReference type="InterPro" id="IPR001841">
    <property type="entry name" value="Znf_RING"/>
</dbReference>
<feature type="region of interest" description="Disordered" evidence="8">
    <location>
        <begin position="40"/>
        <end position="149"/>
    </location>
</feature>
<sequence length="928" mass="105404">MSLFPQDPAEAFLLAQVPSVAGPSSLSTYGKRELPTELVPPSLSLKSRRLSRSRRSGEAVRRGDEFTDGVLGGVSEQDNVHEEGNVDAEEEEDEHRRRIPSPEEHRVWTERRQQARQAQLDASRPNIPSSFSSKRTQTGSQWHPSNLNLDPGTGIMVAEDKLGQETPGDEIDDDDIAESGEMCVICLQPVQDRTIVGDCDHSIFCFDCINVWSNQSRKCPLCTAPIREFLVHGLDRRTGPVKFYLPPLPTINPSNAPLSSTTFASSLPHRRPVPPFRRRGPDLLYPERDLWARTRSEMRGENGEAEGEEALERQIAGRREVYRTGRFAKHLGSNIHTRYRPLPTPRQFADNPEYTARATLWLRRELRVWRDLDVEFLTTYIISLMRSIDIRSEPAVRLLSDFLDIRGSEGRERQGTEHFVHEFVAFLRSPYRDLAVYDAVVQYDPDRPDDPDEEDEDDFFSQRLRAGPSRERRNSIKINDRDDFAAQIVLDDADLNRVDALAREMLPENRPRSPVRRGRSMSFSSDGSSESLLSRISQRRERRPADRRRKPSPSSPRRWDRDDSWIAPPSVLDRKWDEADSWVDQEMLKEVEEEQRLDRERAMALNKGGKVKPSRTKTNDLGSDELLETDKGRAHIDVAQRGMRGWGEPGDADEAIVLQDSEAVPVDTVQPVRVPLALRIFGTGAAANEEIVADRSRDNTPEQERVDPDDVLSEEEDAMLDAQVWGTEDAIDLDLLAERKEERKKRRESEAANQPAMIVAAVREDAAVNQARQAIINNANRRAEKKEQLLAKLIRAKMQLRVRKQIADPIIYDNDEEEDSSASSTPEQEVVPDHIIRVSPITEDQAPSADAVEAEARAKAKAKLRMRLMQEKKKQQQQQQQTLSEPLQAETLPTDQDTQSGKPPLDRAAMLREKLLKARQQKQAVSIA</sequence>
<dbReference type="PANTHER" id="PTHR46077">
    <property type="entry name" value="E3 UBIQUITIN-PROTEIN LIGASE TOPORS"/>
    <property type="match status" value="1"/>
</dbReference>
<keyword evidence="3" id="KW-0808">Transferase</keyword>
<feature type="region of interest" description="Disordered" evidence="8">
    <location>
        <begin position="868"/>
        <end position="928"/>
    </location>
</feature>
<evidence type="ECO:0000259" key="9">
    <source>
        <dbReference type="PROSITE" id="PS50089"/>
    </source>
</evidence>
<dbReference type="GO" id="GO:0008270">
    <property type="term" value="F:zinc ion binding"/>
    <property type="evidence" value="ECO:0007669"/>
    <property type="project" value="UniProtKB-KW"/>
</dbReference>
<feature type="compositionally biased region" description="Polar residues" evidence="8">
    <location>
        <begin position="126"/>
        <end position="148"/>
    </location>
</feature>
<keyword evidence="6" id="KW-0862">Zinc</keyword>
<keyword evidence="4" id="KW-0805">Transcription regulation</keyword>
<keyword evidence="6" id="KW-0479">Metal-binding</keyword>
<dbReference type="SUPFAM" id="SSF57850">
    <property type="entry name" value="RING/U-box"/>
    <property type="match status" value="1"/>
</dbReference>
<evidence type="ECO:0000256" key="7">
    <source>
        <dbReference type="SAM" id="Coils"/>
    </source>
</evidence>
<protein>
    <recommendedName>
        <fullName evidence="2">RING-type E3 ubiquitin transferase</fullName>
        <ecNumber evidence="2">2.3.2.27</ecNumber>
    </recommendedName>
</protein>
<dbReference type="GO" id="GO:0061630">
    <property type="term" value="F:ubiquitin protein ligase activity"/>
    <property type="evidence" value="ECO:0007669"/>
    <property type="project" value="UniProtKB-EC"/>
</dbReference>
<feature type="compositionally biased region" description="Basic and acidic residues" evidence="8">
    <location>
        <begin position="692"/>
        <end position="708"/>
    </location>
</feature>
<feature type="region of interest" description="Disordered" evidence="8">
    <location>
        <begin position="443"/>
        <end position="474"/>
    </location>
</feature>
<accession>A0A8K0JIF7</accession>
<feature type="coiled-coil region" evidence="7">
    <location>
        <begin position="776"/>
        <end position="803"/>
    </location>
</feature>
<keyword evidence="6" id="KW-0863">Zinc-finger</keyword>
<feature type="compositionally biased region" description="Basic and acidic residues" evidence="8">
    <location>
        <begin position="55"/>
        <end position="65"/>
    </location>
</feature>
<dbReference type="PROSITE" id="PS50089">
    <property type="entry name" value="ZF_RING_2"/>
    <property type="match status" value="1"/>
</dbReference>
<dbReference type="Pfam" id="PF13920">
    <property type="entry name" value="zf-C3HC4_3"/>
    <property type="match status" value="1"/>
</dbReference>
<comment type="caution">
    <text evidence="10">The sequence shown here is derived from an EMBL/GenBank/DDBJ whole genome shotgun (WGS) entry which is preliminary data.</text>
</comment>
<dbReference type="SMART" id="SM00184">
    <property type="entry name" value="RING"/>
    <property type="match status" value="1"/>
</dbReference>
<evidence type="ECO:0000256" key="3">
    <source>
        <dbReference type="ARBA" id="ARBA00022679"/>
    </source>
</evidence>
<dbReference type="EMBL" id="JABELV010000111">
    <property type="protein sequence ID" value="KAG7530693.1"/>
    <property type="molecule type" value="Genomic_DNA"/>
</dbReference>
<evidence type="ECO:0000313" key="10">
    <source>
        <dbReference type="EMBL" id="KAG7530693.1"/>
    </source>
</evidence>
<dbReference type="GO" id="GO:0006513">
    <property type="term" value="P:protein monoubiquitination"/>
    <property type="evidence" value="ECO:0007669"/>
    <property type="project" value="TreeGrafter"/>
</dbReference>
<feature type="compositionally biased region" description="Basic and acidic residues" evidence="8">
    <location>
        <begin position="94"/>
        <end position="113"/>
    </location>
</feature>
<reference evidence="10" key="1">
    <citation type="submission" date="2020-04" db="EMBL/GenBank/DDBJ databases">
        <title>Analysis of mating type loci in Filobasidium floriforme.</title>
        <authorList>
            <person name="Nowrousian M."/>
        </authorList>
    </citation>
    <scope>NUCLEOTIDE SEQUENCE</scope>
    <source>
        <strain evidence="10">CBS 6242</strain>
    </source>
</reference>
<evidence type="ECO:0000313" key="11">
    <source>
        <dbReference type="Proteomes" id="UP000812966"/>
    </source>
</evidence>
<feature type="region of interest" description="Disordered" evidence="8">
    <location>
        <begin position="812"/>
        <end position="833"/>
    </location>
</feature>
<dbReference type="InterPro" id="IPR013083">
    <property type="entry name" value="Znf_RING/FYVE/PHD"/>
</dbReference>
<feature type="compositionally biased region" description="Basic residues" evidence="8">
    <location>
        <begin position="540"/>
        <end position="551"/>
    </location>
</feature>
<evidence type="ECO:0000256" key="1">
    <source>
        <dbReference type="ARBA" id="ARBA00000900"/>
    </source>
</evidence>
<dbReference type="OrthoDB" id="21204at2759"/>
<evidence type="ECO:0000256" key="2">
    <source>
        <dbReference type="ARBA" id="ARBA00012483"/>
    </source>
</evidence>
<evidence type="ECO:0000256" key="4">
    <source>
        <dbReference type="ARBA" id="ARBA00023015"/>
    </source>
</evidence>
<evidence type="ECO:0000256" key="8">
    <source>
        <dbReference type="SAM" id="MobiDB-lite"/>
    </source>
</evidence>
<dbReference type="GO" id="GO:0000209">
    <property type="term" value="P:protein polyubiquitination"/>
    <property type="evidence" value="ECO:0007669"/>
    <property type="project" value="TreeGrafter"/>
</dbReference>
<feature type="compositionally biased region" description="Low complexity" evidence="8">
    <location>
        <begin position="520"/>
        <end position="536"/>
    </location>
</feature>
<feature type="region of interest" description="Disordered" evidence="8">
    <location>
        <begin position="691"/>
        <end position="710"/>
    </location>
</feature>
<name>A0A8K0JIF7_9TREE</name>
<keyword evidence="5" id="KW-0804">Transcription</keyword>